<keyword evidence="2" id="KW-0808">Transferase</keyword>
<dbReference type="CDD" id="cd05154">
    <property type="entry name" value="ACAD10_11_N-like"/>
    <property type="match status" value="1"/>
</dbReference>
<sequence length="353" mass="39119">MINETIDVLPQNRIDEAALDRYLSAHLPGYAGELQVRQFPGGFSNPTYALNARMANGGRRDLVMRKRPAGNLLPSAHQVDREFRVIRALQGSGVPVPATHFLCEDEAVLGQSFFVMDHVPGRIFGDPAMPGCPPAERRAVYGAMIDTLARLHAVEPGEVGLADYGRPGDFLARFVDRWSRQYRASQTDDLPEMEQLAAWLKANLPPAQPACVMHGDYRLGNLIVHPREPRIVAVLDWELSTLGDPFCDLAYTCLVYHIHEGPIGLEGADYRALGIPDEDEQVRRYCQVRGIDQVPHWRFYMAVNLFKLAANAQGAYKRALDGTGSAAGLRRKHHVARRARMACELAGLATSEA</sequence>
<dbReference type="SUPFAM" id="SSF56112">
    <property type="entry name" value="Protein kinase-like (PK-like)"/>
    <property type="match status" value="1"/>
</dbReference>
<organism evidence="2 3">
    <name type="scientific">Ramlibacter henchirensis</name>
    <dbReference type="NCBI Taxonomy" id="204072"/>
    <lineage>
        <taxon>Bacteria</taxon>
        <taxon>Pseudomonadati</taxon>
        <taxon>Pseudomonadota</taxon>
        <taxon>Betaproteobacteria</taxon>
        <taxon>Burkholderiales</taxon>
        <taxon>Comamonadaceae</taxon>
        <taxon>Ramlibacter</taxon>
    </lineage>
</organism>
<dbReference type="InterPro" id="IPR011009">
    <property type="entry name" value="Kinase-like_dom_sf"/>
</dbReference>
<name>A0A4Z0BW76_9BURK</name>
<keyword evidence="3" id="KW-1185">Reference proteome</keyword>
<dbReference type="InterPro" id="IPR052898">
    <property type="entry name" value="ACAD10-like"/>
</dbReference>
<dbReference type="PANTHER" id="PTHR47829:SF3">
    <property type="entry name" value="AMINOGLYCOSIDE PHOSPHOTRANSFERASE DOMAIN-CONTAINING PROTEIN"/>
    <property type="match status" value="1"/>
</dbReference>
<reference evidence="2 3" key="1">
    <citation type="submission" date="2019-03" db="EMBL/GenBank/DDBJ databases">
        <title>Ramlibacter henchirensis DSM 14656, whole genome shotgun sequence.</title>
        <authorList>
            <person name="Zhang X."/>
            <person name="Feng G."/>
            <person name="Zhu H."/>
        </authorList>
    </citation>
    <scope>NUCLEOTIDE SEQUENCE [LARGE SCALE GENOMIC DNA]</scope>
    <source>
        <strain evidence="2 3">DSM 14656</strain>
    </source>
</reference>
<dbReference type="Gene3D" id="3.30.200.20">
    <property type="entry name" value="Phosphorylase Kinase, domain 1"/>
    <property type="match status" value="1"/>
</dbReference>
<dbReference type="InterPro" id="IPR041726">
    <property type="entry name" value="ACAD10_11_N"/>
</dbReference>
<dbReference type="EMBL" id="SMLM01000002">
    <property type="protein sequence ID" value="TFZ02734.1"/>
    <property type="molecule type" value="Genomic_DNA"/>
</dbReference>
<protein>
    <submittedName>
        <fullName evidence="2">Phosphotransferase family protein</fullName>
    </submittedName>
</protein>
<comment type="caution">
    <text evidence="2">The sequence shown here is derived from an EMBL/GenBank/DDBJ whole genome shotgun (WGS) entry which is preliminary data.</text>
</comment>
<dbReference type="PANTHER" id="PTHR47829">
    <property type="entry name" value="HYDROLASE, PUTATIVE (AFU_ORTHOLOGUE AFUA_1G12880)-RELATED"/>
    <property type="match status" value="1"/>
</dbReference>
<dbReference type="RefSeq" id="WP_135264259.1">
    <property type="nucleotide sequence ID" value="NZ_SMLM01000002.1"/>
</dbReference>
<evidence type="ECO:0000259" key="1">
    <source>
        <dbReference type="Pfam" id="PF01636"/>
    </source>
</evidence>
<dbReference type="InterPro" id="IPR002575">
    <property type="entry name" value="Aminoglycoside_PTrfase"/>
</dbReference>
<dbReference type="AlphaFoldDB" id="A0A4Z0BW76"/>
<gene>
    <name evidence="2" type="ORF">EZ313_15925</name>
</gene>
<evidence type="ECO:0000313" key="3">
    <source>
        <dbReference type="Proteomes" id="UP000298180"/>
    </source>
</evidence>
<dbReference type="Pfam" id="PF01636">
    <property type="entry name" value="APH"/>
    <property type="match status" value="1"/>
</dbReference>
<dbReference type="Proteomes" id="UP000298180">
    <property type="component" value="Unassembled WGS sequence"/>
</dbReference>
<proteinExistence type="predicted"/>
<dbReference type="OrthoDB" id="3806873at2"/>
<evidence type="ECO:0000313" key="2">
    <source>
        <dbReference type="EMBL" id="TFZ02734.1"/>
    </source>
</evidence>
<dbReference type="GO" id="GO:0016740">
    <property type="term" value="F:transferase activity"/>
    <property type="evidence" value="ECO:0007669"/>
    <property type="project" value="UniProtKB-KW"/>
</dbReference>
<dbReference type="Gene3D" id="3.90.1200.10">
    <property type="match status" value="1"/>
</dbReference>
<feature type="domain" description="Aminoglycoside phosphotransferase" evidence="1">
    <location>
        <begin position="36"/>
        <end position="261"/>
    </location>
</feature>
<accession>A0A4Z0BW76</accession>